<evidence type="ECO:0000256" key="2">
    <source>
        <dbReference type="SAM" id="Phobius"/>
    </source>
</evidence>
<keyword evidence="4" id="KW-1185">Reference proteome</keyword>
<name>A0A1R4GTD7_9MICC</name>
<keyword evidence="2" id="KW-0472">Membrane</keyword>
<sequence length="112" mass="11937">MNLLSSVLVAASSAPAVPTGDAAREIGPGFAGFVATAAMVIVVIFLIRDMTRRIRRVRYAGTAEERQNELVERGRERQAASDEFPPRSNPGPDGSIHFGDGTENDDGQGPAR</sequence>
<accession>A0A1R4GTD7</accession>
<proteinExistence type="predicted"/>
<evidence type="ECO:0000313" key="4">
    <source>
        <dbReference type="Proteomes" id="UP000195913"/>
    </source>
</evidence>
<evidence type="ECO:0000313" key="3">
    <source>
        <dbReference type="EMBL" id="SJM71457.1"/>
    </source>
</evidence>
<feature type="region of interest" description="Disordered" evidence="1">
    <location>
        <begin position="61"/>
        <end position="112"/>
    </location>
</feature>
<feature type="transmembrane region" description="Helical" evidence="2">
    <location>
        <begin position="26"/>
        <end position="47"/>
    </location>
</feature>
<keyword evidence="2" id="KW-0812">Transmembrane</keyword>
<dbReference type="EMBL" id="FUHW01000044">
    <property type="protein sequence ID" value="SJM71457.1"/>
    <property type="molecule type" value="Genomic_DNA"/>
</dbReference>
<protein>
    <submittedName>
        <fullName evidence="3">Uncharacterized protein</fullName>
    </submittedName>
</protein>
<keyword evidence="2" id="KW-1133">Transmembrane helix</keyword>
<dbReference type="Proteomes" id="UP000195913">
    <property type="component" value="Unassembled WGS sequence"/>
</dbReference>
<feature type="compositionally biased region" description="Basic and acidic residues" evidence="1">
    <location>
        <begin position="63"/>
        <end position="80"/>
    </location>
</feature>
<gene>
    <name evidence="3" type="ORF">FM101_13375</name>
</gene>
<reference evidence="3 4" key="1">
    <citation type="submission" date="2017-02" db="EMBL/GenBank/DDBJ databases">
        <authorList>
            <person name="Peterson S.W."/>
        </authorList>
    </citation>
    <scope>NUCLEOTIDE SEQUENCE [LARGE SCALE GENOMIC DNA]</scope>
    <source>
        <strain evidence="3 4">B Ar 00.02</strain>
    </source>
</reference>
<dbReference type="AlphaFoldDB" id="A0A1R4GTD7"/>
<evidence type="ECO:0000256" key="1">
    <source>
        <dbReference type="SAM" id="MobiDB-lite"/>
    </source>
</evidence>
<organism evidence="3 4">
    <name type="scientific">Arthrobacter rhombi</name>
    <dbReference type="NCBI Taxonomy" id="71253"/>
    <lineage>
        <taxon>Bacteria</taxon>
        <taxon>Bacillati</taxon>
        <taxon>Actinomycetota</taxon>
        <taxon>Actinomycetes</taxon>
        <taxon>Micrococcales</taxon>
        <taxon>Micrococcaceae</taxon>
        <taxon>Arthrobacter</taxon>
    </lineage>
</organism>